<reference evidence="4 5" key="1">
    <citation type="submission" date="2018-03" db="EMBL/GenBank/DDBJ databases">
        <authorList>
            <person name="Fogelqvist J."/>
        </authorList>
    </citation>
    <scope>NUCLEOTIDE SEQUENCE [LARGE SCALE GENOMIC DNA]</scope>
</reference>
<feature type="compositionally biased region" description="Polar residues" evidence="1">
    <location>
        <begin position="23"/>
        <end position="40"/>
    </location>
</feature>
<proteinExistence type="predicted"/>
<dbReference type="CDD" id="cd07302">
    <property type="entry name" value="CHD"/>
    <property type="match status" value="1"/>
</dbReference>
<sequence length="867" mass="94664">MTSKATDGADMPTSAPPVGVLPSGTSSPAPSSHHSKNSLSFGGMMPSGAGSGTNQAHLLRRISTMFQDRPKTKLDGITVLQSPIEFDEESPHKRKNVYKQVLDSIAMQLVNTVVNVFLLFGDDIRLSFFPKTIDTGFTILTCVVLFFALLDIALQVGADPKFLFSFLFFVDLISTATVSFIWIPTLDQYQISSAIRASRAARLGSRTALMTLRSHFERLTSKNTTVMTTPAEDTQQSQLGLDLSAMISKKTIVVVLSMVIVLPFVYMFGTTSVSTFDNDGQLNLLEMMYRSTNSSAVVTEAIADRFVTSSKVNAPLIYIRVNGIDFTPPSLYVDPSTLRSTEIEMHTSSSGRSVAMFNITSSEQTQYRASLIETLFVICTLALVSTSFTSDITQMVVEPIDHLVNRVKKIAEDPLNPALFTVEEQKAAPSKQRTRLGRQTSLMKPSSPPPSPAGAAATTASTSSTQTETSAPRSASEQHPPPDAAAAAAANPADGKSKSQIEIRALDQSISKIVQLLALGFGEAGREVIRKNLKTTAALDAVMPGQKVHAIFGFCDIRNFTDICECLQQDVMRFTNHIAKIVHEHVQFYGGHCNKNIGDAFLLVWKLPDLGSREDKHLEFNLKSLNMLGWEQLADNALMAFLKITADINRSAELAAYRDNPAIRARFGDGFRIRMGFGLHVGWAIEGAIGSRFKIDASYLSPNVNLTARLESATKQFGVQILLSEQFVQLLSTAAQFKIRKIDNVVVKGASEPVGLHTFDITDHSPLPRPPTQAHRPTTEAAVSVVFRSDSDVSGLQRGLPKLLIPSWRKAFALYESGDWAACRDEIDACLKLLPGDGPSLALRHFMESHSYTAPQGWAGYRALDSK</sequence>
<organism evidence="4 5">
    <name type="scientific">Plasmodiophora brassicae</name>
    <name type="common">Clubroot disease agent</name>
    <dbReference type="NCBI Taxonomy" id="37360"/>
    <lineage>
        <taxon>Eukaryota</taxon>
        <taxon>Sar</taxon>
        <taxon>Rhizaria</taxon>
        <taxon>Endomyxa</taxon>
        <taxon>Phytomyxea</taxon>
        <taxon>Plasmodiophorida</taxon>
        <taxon>Plasmodiophoridae</taxon>
        <taxon>Plasmodiophora</taxon>
    </lineage>
</organism>
<dbReference type="InterPro" id="IPR029787">
    <property type="entry name" value="Nucleotide_cyclase"/>
</dbReference>
<dbReference type="AlphaFoldDB" id="A0A3P3YIH5"/>
<evidence type="ECO:0000256" key="2">
    <source>
        <dbReference type="SAM" id="Phobius"/>
    </source>
</evidence>
<feature type="transmembrane region" description="Helical" evidence="2">
    <location>
        <begin position="251"/>
        <end position="269"/>
    </location>
</feature>
<dbReference type="GO" id="GO:0009190">
    <property type="term" value="P:cyclic nucleotide biosynthetic process"/>
    <property type="evidence" value="ECO:0007669"/>
    <property type="project" value="InterPro"/>
</dbReference>
<evidence type="ECO:0000313" key="5">
    <source>
        <dbReference type="Proteomes" id="UP000290189"/>
    </source>
</evidence>
<dbReference type="Gene3D" id="3.30.70.1230">
    <property type="entry name" value="Nucleotide cyclase"/>
    <property type="match status" value="1"/>
</dbReference>
<name>A0A3P3YIH5_PLABS</name>
<dbReference type="PANTHER" id="PTHR43336:SF3">
    <property type="entry name" value="GUANYLATE CYCLASE DOMAIN-CONTAINING PROTEIN"/>
    <property type="match status" value="1"/>
</dbReference>
<dbReference type="PANTHER" id="PTHR43336">
    <property type="entry name" value="OXYGEN SENSOR HISTIDINE KINASE RESPONSE REGULATOR DEVS/DOSS"/>
    <property type="match status" value="1"/>
</dbReference>
<feature type="domain" description="Guanylate cyclase" evidence="3">
    <location>
        <begin position="551"/>
        <end position="711"/>
    </location>
</feature>
<dbReference type="Pfam" id="PF00211">
    <property type="entry name" value="Guanylate_cyc"/>
    <property type="match status" value="1"/>
</dbReference>
<dbReference type="EMBL" id="OVEO01000013">
    <property type="protein sequence ID" value="SPQ99996.1"/>
    <property type="molecule type" value="Genomic_DNA"/>
</dbReference>
<feature type="region of interest" description="Disordered" evidence="1">
    <location>
        <begin position="1"/>
        <end position="54"/>
    </location>
</feature>
<keyword evidence="2" id="KW-0472">Membrane</keyword>
<dbReference type="Proteomes" id="UP000290189">
    <property type="component" value="Unassembled WGS sequence"/>
</dbReference>
<feature type="transmembrane region" description="Helical" evidence="2">
    <location>
        <begin position="135"/>
        <end position="156"/>
    </location>
</feature>
<dbReference type="InterPro" id="IPR001054">
    <property type="entry name" value="A/G_cyclase"/>
</dbReference>
<protein>
    <recommendedName>
        <fullName evidence="3">Guanylate cyclase domain-containing protein</fullName>
    </recommendedName>
</protein>
<evidence type="ECO:0000313" key="4">
    <source>
        <dbReference type="EMBL" id="SPQ99996.1"/>
    </source>
</evidence>
<dbReference type="SUPFAM" id="SSF55073">
    <property type="entry name" value="Nucleotide cyclase"/>
    <property type="match status" value="1"/>
</dbReference>
<dbReference type="SMART" id="SM00044">
    <property type="entry name" value="CYCc"/>
    <property type="match status" value="1"/>
</dbReference>
<keyword evidence="2" id="KW-0812">Transmembrane</keyword>
<accession>A0A3P3YIH5</accession>
<gene>
    <name evidence="4" type="ORF">PLBR_LOCUS7211</name>
</gene>
<feature type="region of interest" description="Disordered" evidence="1">
    <location>
        <begin position="421"/>
        <end position="496"/>
    </location>
</feature>
<feature type="compositionally biased region" description="Low complexity" evidence="1">
    <location>
        <begin position="453"/>
        <end position="472"/>
    </location>
</feature>
<dbReference type="GO" id="GO:0035556">
    <property type="term" value="P:intracellular signal transduction"/>
    <property type="evidence" value="ECO:0007669"/>
    <property type="project" value="InterPro"/>
</dbReference>
<dbReference type="PROSITE" id="PS50125">
    <property type="entry name" value="GUANYLATE_CYCLASE_2"/>
    <property type="match status" value="1"/>
</dbReference>
<keyword evidence="2" id="KW-1133">Transmembrane helix</keyword>
<keyword evidence="4" id="KW-0496">Mitochondrion</keyword>
<evidence type="ECO:0000256" key="1">
    <source>
        <dbReference type="SAM" id="MobiDB-lite"/>
    </source>
</evidence>
<geneLocation type="mitochondrion" evidence="4"/>
<feature type="transmembrane region" description="Helical" evidence="2">
    <location>
        <begin position="162"/>
        <end position="183"/>
    </location>
</feature>
<evidence type="ECO:0000259" key="3">
    <source>
        <dbReference type="PROSITE" id="PS50125"/>
    </source>
</evidence>
<feature type="compositionally biased region" description="Low complexity" evidence="1">
    <location>
        <begin position="484"/>
        <end position="494"/>
    </location>
</feature>